<gene>
    <name evidence="2" type="ORF">LHJ74_23095</name>
</gene>
<organism evidence="2 3">
    <name type="scientific">Streptomyces gossypii</name>
    <dbReference type="NCBI Taxonomy" id="2883101"/>
    <lineage>
        <taxon>Bacteria</taxon>
        <taxon>Bacillati</taxon>
        <taxon>Actinomycetota</taxon>
        <taxon>Actinomycetes</taxon>
        <taxon>Kitasatosporales</taxon>
        <taxon>Streptomycetaceae</taxon>
        <taxon>Streptomyces</taxon>
    </lineage>
</organism>
<protein>
    <recommendedName>
        <fullName evidence="4">Secreted protein</fullName>
    </recommendedName>
</protein>
<feature type="chain" id="PRO_5045248936" description="Secreted protein" evidence="1">
    <location>
        <begin position="34"/>
        <end position="147"/>
    </location>
</feature>
<sequence>MNRTLISRRLVAPLLALSLLGAGAVAVAGTAVAGEPAPREDAAVGTPAEAAAPAVESLTAHADVTTVRAWQQFRITGKTQGVKPGYTVLLQQKRSGEWKFLPAETTVNRDGSYSLRVKLGMKGKNELRIVTGERGTAISKTIQITVR</sequence>
<dbReference type="Proteomes" id="UP001156389">
    <property type="component" value="Unassembled WGS sequence"/>
</dbReference>
<proteinExistence type="predicted"/>
<comment type="caution">
    <text evidence="2">The sequence shown here is derived from an EMBL/GenBank/DDBJ whole genome shotgun (WGS) entry which is preliminary data.</text>
</comment>
<evidence type="ECO:0000313" key="3">
    <source>
        <dbReference type="Proteomes" id="UP001156389"/>
    </source>
</evidence>
<name>A0ABT2JXY5_9ACTN</name>
<evidence type="ECO:0000313" key="2">
    <source>
        <dbReference type="EMBL" id="MCT2592763.1"/>
    </source>
</evidence>
<dbReference type="EMBL" id="JAJAGO010000011">
    <property type="protein sequence ID" value="MCT2592763.1"/>
    <property type="molecule type" value="Genomic_DNA"/>
</dbReference>
<keyword evidence="1" id="KW-0732">Signal</keyword>
<accession>A0ABT2JXY5</accession>
<dbReference type="RefSeq" id="WP_260220087.1">
    <property type="nucleotide sequence ID" value="NZ_JAJAGO010000011.1"/>
</dbReference>
<evidence type="ECO:0008006" key="4">
    <source>
        <dbReference type="Google" id="ProtNLM"/>
    </source>
</evidence>
<feature type="signal peptide" evidence="1">
    <location>
        <begin position="1"/>
        <end position="33"/>
    </location>
</feature>
<evidence type="ECO:0000256" key="1">
    <source>
        <dbReference type="SAM" id="SignalP"/>
    </source>
</evidence>
<reference evidence="2 3" key="1">
    <citation type="submission" date="2021-10" db="EMBL/GenBank/DDBJ databases">
        <title>Streptomyces gossypii sp. nov., isolated from soil collected from cotton field.</title>
        <authorList>
            <person name="Ge X."/>
            <person name="Chen X."/>
            <person name="Liu W."/>
        </authorList>
    </citation>
    <scope>NUCLEOTIDE SEQUENCE [LARGE SCALE GENOMIC DNA]</scope>
    <source>
        <strain evidence="2 3">N2-109</strain>
    </source>
</reference>
<keyword evidence="3" id="KW-1185">Reference proteome</keyword>